<dbReference type="InterPro" id="IPR011009">
    <property type="entry name" value="Kinase-like_dom_sf"/>
</dbReference>
<accession>A0A0M3HTA8</accession>
<dbReference type="AlphaFoldDB" id="A0A0M3HTA8"/>
<dbReference type="GO" id="GO:0004714">
    <property type="term" value="F:transmembrane receptor protein tyrosine kinase activity"/>
    <property type="evidence" value="ECO:0007669"/>
    <property type="project" value="TreeGrafter"/>
</dbReference>
<evidence type="ECO:0000313" key="3">
    <source>
        <dbReference type="WBParaSite" id="ALUE_0000585101-mRNA-1"/>
    </source>
</evidence>
<dbReference type="Proteomes" id="UP000036681">
    <property type="component" value="Unplaced"/>
</dbReference>
<dbReference type="WBParaSite" id="ALUE_0000585101-mRNA-1">
    <property type="protein sequence ID" value="ALUE_0000585101-mRNA-1"/>
    <property type="gene ID" value="ALUE_0000585101"/>
</dbReference>
<feature type="domain" description="Serine-threonine/tyrosine-protein kinase catalytic" evidence="1">
    <location>
        <begin position="43"/>
        <end position="90"/>
    </location>
</feature>
<dbReference type="SUPFAM" id="SSF56112">
    <property type="entry name" value="Protein kinase-like (PK-like)"/>
    <property type="match status" value="1"/>
</dbReference>
<dbReference type="GO" id="GO:0005886">
    <property type="term" value="C:plasma membrane"/>
    <property type="evidence" value="ECO:0007669"/>
    <property type="project" value="TreeGrafter"/>
</dbReference>
<protein>
    <submittedName>
        <fullName evidence="3">PK_Tyr_Ser-Thr domain-containing protein</fullName>
    </submittedName>
</protein>
<evidence type="ECO:0000313" key="2">
    <source>
        <dbReference type="Proteomes" id="UP000036681"/>
    </source>
</evidence>
<dbReference type="Pfam" id="PF07714">
    <property type="entry name" value="PK_Tyr_Ser-Thr"/>
    <property type="match status" value="1"/>
</dbReference>
<keyword evidence="2" id="KW-1185">Reference proteome</keyword>
<dbReference type="Gene3D" id="1.10.510.10">
    <property type="entry name" value="Transferase(Phosphotransferase) domain 1"/>
    <property type="match status" value="1"/>
</dbReference>
<dbReference type="GO" id="GO:0043235">
    <property type="term" value="C:receptor complex"/>
    <property type="evidence" value="ECO:0007669"/>
    <property type="project" value="TreeGrafter"/>
</dbReference>
<dbReference type="PANTHER" id="PTHR24416">
    <property type="entry name" value="TYROSINE-PROTEIN KINASE RECEPTOR"/>
    <property type="match status" value="1"/>
</dbReference>
<dbReference type="GO" id="GO:0007169">
    <property type="term" value="P:cell surface receptor protein tyrosine kinase signaling pathway"/>
    <property type="evidence" value="ECO:0007669"/>
    <property type="project" value="TreeGrafter"/>
</dbReference>
<dbReference type="PANTHER" id="PTHR24416:SF631">
    <property type="entry name" value="SERINE_THREONINE_TYROSINE KINASE 1"/>
    <property type="match status" value="1"/>
</dbReference>
<reference evidence="3" key="1">
    <citation type="submission" date="2017-02" db="UniProtKB">
        <authorList>
            <consortium name="WormBaseParasite"/>
        </authorList>
    </citation>
    <scope>IDENTIFICATION</scope>
</reference>
<evidence type="ECO:0000259" key="1">
    <source>
        <dbReference type="Pfam" id="PF07714"/>
    </source>
</evidence>
<dbReference type="InterPro" id="IPR001245">
    <property type="entry name" value="Ser-Thr/Tyr_kinase_cat_dom"/>
</dbReference>
<organism evidence="2 3">
    <name type="scientific">Ascaris lumbricoides</name>
    <name type="common">Giant roundworm</name>
    <dbReference type="NCBI Taxonomy" id="6252"/>
    <lineage>
        <taxon>Eukaryota</taxon>
        <taxon>Metazoa</taxon>
        <taxon>Ecdysozoa</taxon>
        <taxon>Nematoda</taxon>
        <taxon>Chromadorea</taxon>
        <taxon>Rhabditida</taxon>
        <taxon>Spirurina</taxon>
        <taxon>Ascaridomorpha</taxon>
        <taxon>Ascaridoidea</taxon>
        <taxon>Ascarididae</taxon>
        <taxon>Ascaris</taxon>
    </lineage>
</organism>
<name>A0A0M3HTA8_ASCLU</name>
<sequence>MNVWFRSGTFGGVNMADSTDCRMYQDEESSCLTLSNIFFQPIQDVVRHIERGYRMEPPEGCPTEISRLMNEAWMLDPNSRPTFSHMLQRLKALQAVGFPPVANSS</sequence>
<dbReference type="InterPro" id="IPR050122">
    <property type="entry name" value="RTK"/>
</dbReference>
<proteinExistence type="predicted"/>